<keyword evidence="3 6" id="KW-1133">Transmembrane helix</keyword>
<dbReference type="GO" id="GO:0031966">
    <property type="term" value="C:mitochondrial membrane"/>
    <property type="evidence" value="ECO:0007669"/>
    <property type="project" value="UniProtKB-SubCell"/>
</dbReference>
<evidence type="ECO:0000256" key="1">
    <source>
        <dbReference type="ARBA" id="ARBA00004325"/>
    </source>
</evidence>
<reference evidence="8 9" key="1">
    <citation type="submission" date="2017-03" db="EMBL/GenBank/DDBJ databases">
        <title>Genome Survey of Euroglyphus maynei.</title>
        <authorList>
            <person name="Arlian L.G."/>
            <person name="Morgan M.S."/>
            <person name="Rider S.D."/>
        </authorList>
    </citation>
    <scope>NUCLEOTIDE SEQUENCE [LARGE SCALE GENOMIC DNA]</scope>
    <source>
        <strain evidence="8">Arlian Lab</strain>
        <tissue evidence="8">Whole body</tissue>
    </source>
</reference>
<name>A0A1Y3BBQ3_EURMA</name>
<protein>
    <submittedName>
        <fullName evidence="8">HIG1 domain family member 1C-like protein</fullName>
    </submittedName>
</protein>
<dbReference type="Gene3D" id="6.10.140.1320">
    <property type="match status" value="1"/>
</dbReference>
<sequence length="119" mass="13342">MTTNHHPNSPPRHIFVPPGQIFEDNPEENRFMKKLKSGPMLPIATAGFLGIAGYRVYKARERGGMKLSFFLIHTRLAAQGFAVAALGSIVLWSLGKRFYNWTTGKSQLQLEDNNDSNSH</sequence>
<evidence type="ECO:0000256" key="2">
    <source>
        <dbReference type="ARBA" id="ARBA00022692"/>
    </source>
</evidence>
<dbReference type="PANTHER" id="PTHR12297">
    <property type="entry name" value="HYPOXIA-INDUCBILE GENE 1 HIG1 -RELATED"/>
    <property type="match status" value="1"/>
</dbReference>
<keyword evidence="9" id="KW-1185">Reference proteome</keyword>
<dbReference type="OrthoDB" id="6484035at2759"/>
<dbReference type="AlphaFoldDB" id="A0A1Y3BBQ3"/>
<keyword evidence="5 6" id="KW-0472">Membrane</keyword>
<organism evidence="8 9">
    <name type="scientific">Euroglyphus maynei</name>
    <name type="common">Mayne's house dust mite</name>
    <dbReference type="NCBI Taxonomy" id="6958"/>
    <lineage>
        <taxon>Eukaryota</taxon>
        <taxon>Metazoa</taxon>
        <taxon>Ecdysozoa</taxon>
        <taxon>Arthropoda</taxon>
        <taxon>Chelicerata</taxon>
        <taxon>Arachnida</taxon>
        <taxon>Acari</taxon>
        <taxon>Acariformes</taxon>
        <taxon>Sarcoptiformes</taxon>
        <taxon>Astigmata</taxon>
        <taxon>Psoroptidia</taxon>
        <taxon>Analgoidea</taxon>
        <taxon>Pyroglyphidae</taxon>
        <taxon>Pyroglyphinae</taxon>
        <taxon>Euroglyphus</taxon>
    </lineage>
</organism>
<gene>
    <name evidence="8" type="ORF">BLA29_002998</name>
</gene>
<keyword evidence="4" id="KW-0496">Mitochondrion</keyword>
<comment type="caution">
    <text evidence="8">The sequence shown here is derived from an EMBL/GenBank/DDBJ whole genome shotgun (WGS) entry which is preliminary data.</text>
</comment>
<comment type="subcellular location">
    <subcellularLocation>
        <location evidence="1">Mitochondrion membrane</location>
    </subcellularLocation>
</comment>
<dbReference type="Pfam" id="PF04588">
    <property type="entry name" value="HIG_1_N"/>
    <property type="match status" value="1"/>
</dbReference>
<dbReference type="Proteomes" id="UP000194236">
    <property type="component" value="Unassembled WGS sequence"/>
</dbReference>
<dbReference type="InterPro" id="IPR007667">
    <property type="entry name" value="Hypoxia_induced_domain"/>
</dbReference>
<feature type="domain" description="HIG1" evidence="7">
    <location>
        <begin position="11"/>
        <end position="104"/>
    </location>
</feature>
<feature type="transmembrane region" description="Helical" evidence="6">
    <location>
        <begin position="69"/>
        <end position="94"/>
    </location>
</feature>
<evidence type="ECO:0000256" key="4">
    <source>
        <dbReference type="ARBA" id="ARBA00023128"/>
    </source>
</evidence>
<evidence type="ECO:0000313" key="9">
    <source>
        <dbReference type="Proteomes" id="UP000194236"/>
    </source>
</evidence>
<keyword evidence="2 6" id="KW-0812">Transmembrane</keyword>
<evidence type="ECO:0000313" key="8">
    <source>
        <dbReference type="EMBL" id="OTF76655.1"/>
    </source>
</evidence>
<evidence type="ECO:0000259" key="7">
    <source>
        <dbReference type="PROSITE" id="PS51503"/>
    </source>
</evidence>
<evidence type="ECO:0000256" key="3">
    <source>
        <dbReference type="ARBA" id="ARBA00022989"/>
    </source>
</evidence>
<dbReference type="PANTHER" id="PTHR12297:SF3">
    <property type="entry name" value="HIG1 DOMAIN FAMILY MEMBER 1A"/>
    <property type="match status" value="1"/>
</dbReference>
<dbReference type="GO" id="GO:0097250">
    <property type="term" value="P:mitochondrial respirasome assembly"/>
    <property type="evidence" value="ECO:0007669"/>
    <property type="project" value="TreeGrafter"/>
</dbReference>
<proteinExistence type="predicted"/>
<dbReference type="InterPro" id="IPR050355">
    <property type="entry name" value="RCF1"/>
</dbReference>
<dbReference type="EMBL" id="MUJZ01036401">
    <property type="protein sequence ID" value="OTF76655.1"/>
    <property type="molecule type" value="Genomic_DNA"/>
</dbReference>
<accession>A0A1Y3BBQ3</accession>
<feature type="transmembrane region" description="Helical" evidence="6">
    <location>
        <begin position="40"/>
        <end position="57"/>
    </location>
</feature>
<evidence type="ECO:0000256" key="5">
    <source>
        <dbReference type="ARBA" id="ARBA00023136"/>
    </source>
</evidence>
<evidence type="ECO:0000256" key="6">
    <source>
        <dbReference type="SAM" id="Phobius"/>
    </source>
</evidence>
<dbReference type="PROSITE" id="PS51503">
    <property type="entry name" value="HIG1"/>
    <property type="match status" value="1"/>
</dbReference>